<name>A0AAV1CP78_OLDCO</name>
<gene>
    <name evidence="3" type="ORF">OLC1_LOCUS7726</name>
</gene>
<evidence type="ECO:0000256" key="1">
    <source>
        <dbReference type="SAM" id="Coils"/>
    </source>
</evidence>
<organism evidence="3 4">
    <name type="scientific">Oldenlandia corymbosa var. corymbosa</name>
    <dbReference type="NCBI Taxonomy" id="529605"/>
    <lineage>
        <taxon>Eukaryota</taxon>
        <taxon>Viridiplantae</taxon>
        <taxon>Streptophyta</taxon>
        <taxon>Embryophyta</taxon>
        <taxon>Tracheophyta</taxon>
        <taxon>Spermatophyta</taxon>
        <taxon>Magnoliopsida</taxon>
        <taxon>eudicotyledons</taxon>
        <taxon>Gunneridae</taxon>
        <taxon>Pentapetalae</taxon>
        <taxon>asterids</taxon>
        <taxon>lamiids</taxon>
        <taxon>Gentianales</taxon>
        <taxon>Rubiaceae</taxon>
        <taxon>Rubioideae</taxon>
        <taxon>Spermacoceae</taxon>
        <taxon>Hedyotis-Oldenlandia complex</taxon>
        <taxon>Oldenlandia</taxon>
    </lineage>
</organism>
<evidence type="ECO:0000313" key="4">
    <source>
        <dbReference type="Proteomes" id="UP001161247"/>
    </source>
</evidence>
<protein>
    <submittedName>
        <fullName evidence="3">OLC1v1033518C1</fullName>
    </submittedName>
</protein>
<dbReference type="EMBL" id="OX459120">
    <property type="protein sequence ID" value="CAI9097160.1"/>
    <property type="molecule type" value="Genomic_DNA"/>
</dbReference>
<dbReference type="AlphaFoldDB" id="A0AAV1CP78"/>
<keyword evidence="4" id="KW-1185">Reference proteome</keyword>
<feature type="compositionally biased region" description="Basic residues" evidence="2">
    <location>
        <begin position="1"/>
        <end position="16"/>
    </location>
</feature>
<feature type="coiled-coil region" evidence="1">
    <location>
        <begin position="244"/>
        <end position="278"/>
    </location>
</feature>
<feature type="compositionally biased region" description="Polar residues" evidence="2">
    <location>
        <begin position="17"/>
        <end position="28"/>
    </location>
</feature>
<accession>A0AAV1CP78</accession>
<keyword evidence="1" id="KW-0175">Coiled coil</keyword>
<feature type="region of interest" description="Disordered" evidence="2">
    <location>
        <begin position="1"/>
        <end position="30"/>
    </location>
</feature>
<dbReference type="Proteomes" id="UP001161247">
    <property type="component" value="Chromosome 3"/>
</dbReference>
<reference evidence="3" key="1">
    <citation type="submission" date="2023-03" db="EMBL/GenBank/DDBJ databases">
        <authorList>
            <person name="Julca I."/>
        </authorList>
    </citation>
    <scope>NUCLEOTIDE SEQUENCE</scope>
</reference>
<sequence length="475" mass="52564">MEEDKKKKKNKKKKNKQNAARINDTSPADGSVVAASVTLGKNQSTITTQVDAGPARDLHQDALVDHPEEDMQAVIQEVGNQESPLDKGLSMQKEVTLAGVLEQLGELQKEKEAHIQQGASLQEQISQLEKEKDAYTNKEADLQKKIVELEIGKEALVQKESLLEVKIGQMQKDQESWFHKEALLEEKINRLTDLVATVRLEKGSLEELVKQFEKERDSWILQENLTKEVISSLNGENSCFKSQVVELEELRNSLLQENHLLKETISDLQSRILNLERTVVSTSSSTEIKIQHPMENGDVSARSKAASTLIEKSIDESSELVEKMNELQAELHDENPEPESSPTGNFAGVEGSFVVVDGSVGGVVEMHKADMIDASSDKINGFGLIEQTFRNDANNIVLFPDSSKFDESSSDEIVQIPLDEIKRESITDHGVPDVDVEKDEVSLTEAPLIGAPFRLISFVARYVSGADLVQKNAGG</sequence>
<evidence type="ECO:0000256" key="2">
    <source>
        <dbReference type="SAM" id="MobiDB-lite"/>
    </source>
</evidence>
<evidence type="ECO:0000313" key="3">
    <source>
        <dbReference type="EMBL" id="CAI9097160.1"/>
    </source>
</evidence>
<feature type="coiled-coil region" evidence="1">
    <location>
        <begin position="97"/>
        <end position="145"/>
    </location>
</feature>
<proteinExistence type="predicted"/>